<feature type="transmembrane region" description="Helical" evidence="1">
    <location>
        <begin position="96"/>
        <end position="113"/>
    </location>
</feature>
<keyword evidence="1" id="KW-0812">Transmembrane</keyword>
<dbReference type="InterPro" id="IPR007401">
    <property type="entry name" value="DUF454"/>
</dbReference>
<feature type="transmembrane region" description="Helical" evidence="1">
    <location>
        <begin position="119"/>
        <end position="137"/>
    </location>
</feature>
<dbReference type="Pfam" id="PF04304">
    <property type="entry name" value="DUF454"/>
    <property type="match status" value="1"/>
</dbReference>
<proteinExistence type="predicted"/>
<evidence type="ECO:0008006" key="4">
    <source>
        <dbReference type="Google" id="ProtNLM"/>
    </source>
</evidence>
<accession>K9GVC4</accession>
<evidence type="ECO:0000256" key="1">
    <source>
        <dbReference type="SAM" id="Phobius"/>
    </source>
</evidence>
<dbReference type="PATRIC" id="fig|1238182.3.peg.3060"/>
<dbReference type="PANTHER" id="PTHR35813">
    <property type="entry name" value="INNER MEMBRANE PROTEIN YBAN"/>
    <property type="match status" value="1"/>
</dbReference>
<protein>
    <recommendedName>
        <fullName evidence="4">DUF454 domain-containing protein</fullName>
    </recommendedName>
</protein>
<dbReference type="eggNOG" id="COG2832">
    <property type="taxonomic scope" value="Bacteria"/>
</dbReference>
<dbReference type="AlphaFoldDB" id="K9GVC4"/>
<reference evidence="2 3" key="1">
    <citation type="journal article" date="2013" name="Genome Announc.">
        <title>Draft Genome Sequence of an Alphaproteobacterium, Caenispirillum salinarum AK4(T), Isolated from a Solar Saltern.</title>
        <authorList>
            <person name="Khatri I."/>
            <person name="Singh A."/>
            <person name="Korpole S."/>
            <person name="Pinnaka A.K."/>
            <person name="Subramanian S."/>
        </authorList>
    </citation>
    <scope>NUCLEOTIDE SEQUENCE [LARGE SCALE GENOMIC DNA]</scope>
    <source>
        <strain evidence="2 3">AK4</strain>
    </source>
</reference>
<gene>
    <name evidence="2" type="ORF">C882_0846</name>
</gene>
<dbReference type="Proteomes" id="UP000009881">
    <property type="component" value="Unassembled WGS sequence"/>
</dbReference>
<dbReference type="STRING" id="1238182.C882_0846"/>
<dbReference type="PANTHER" id="PTHR35813:SF1">
    <property type="entry name" value="INNER MEMBRANE PROTEIN YBAN"/>
    <property type="match status" value="1"/>
</dbReference>
<comment type="caution">
    <text evidence="2">The sequence shown here is derived from an EMBL/GenBank/DDBJ whole genome shotgun (WGS) entry which is preliminary data.</text>
</comment>
<feature type="transmembrane region" description="Helical" evidence="1">
    <location>
        <begin position="27"/>
        <end position="60"/>
    </location>
</feature>
<dbReference type="EMBL" id="ANHY01000015">
    <property type="protein sequence ID" value="EKV28634.1"/>
    <property type="molecule type" value="Genomic_DNA"/>
</dbReference>
<keyword evidence="3" id="KW-1185">Reference proteome</keyword>
<keyword evidence="1" id="KW-1133">Transmembrane helix</keyword>
<evidence type="ECO:0000313" key="3">
    <source>
        <dbReference type="Proteomes" id="UP000009881"/>
    </source>
</evidence>
<name>K9GVC4_9PROT</name>
<keyword evidence="1" id="KW-0472">Membrane</keyword>
<dbReference type="RefSeq" id="WP_009541502.1">
    <property type="nucleotide sequence ID" value="NZ_ANHY01000015.1"/>
</dbReference>
<sequence>MVSRVEQTASEADDGVGPRPVTGPLRWLLLVLGCTCVGLGAAGAVLPVLPTTPFLLVAAWAFARSSRRLRAWLYGHPRFGPTLVAWHEHRAVPRRAKVAAVSLMALSLAYVAWAAADPIVPVAVGLTMACVAAFLLTRPDAPPPSR</sequence>
<dbReference type="GO" id="GO:0005886">
    <property type="term" value="C:plasma membrane"/>
    <property type="evidence" value="ECO:0007669"/>
    <property type="project" value="TreeGrafter"/>
</dbReference>
<evidence type="ECO:0000313" key="2">
    <source>
        <dbReference type="EMBL" id="EKV28634.1"/>
    </source>
</evidence>
<organism evidence="2 3">
    <name type="scientific">Caenispirillum salinarum AK4</name>
    <dbReference type="NCBI Taxonomy" id="1238182"/>
    <lineage>
        <taxon>Bacteria</taxon>
        <taxon>Pseudomonadati</taxon>
        <taxon>Pseudomonadota</taxon>
        <taxon>Alphaproteobacteria</taxon>
        <taxon>Rhodospirillales</taxon>
        <taxon>Novispirillaceae</taxon>
        <taxon>Caenispirillum</taxon>
    </lineage>
</organism>
<dbReference type="OrthoDB" id="9816293at2"/>